<name>A0A699Q853_TANCI</name>
<proteinExistence type="predicted"/>
<keyword evidence="6" id="KW-0378">Hydrolase</keyword>
<evidence type="ECO:0000256" key="5">
    <source>
        <dbReference type="ARBA" id="ARBA00022759"/>
    </source>
</evidence>
<dbReference type="GO" id="GO:0008233">
    <property type="term" value="F:peptidase activity"/>
    <property type="evidence" value="ECO:0007669"/>
    <property type="project" value="UniProtKB-KW"/>
</dbReference>
<protein>
    <submittedName>
        <fullName evidence="9">Retrotransposon-related protein</fullName>
    </submittedName>
</protein>
<dbReference type="Gene3D" id="3.30.70.270">
    <property type="match status" value="2"/>
</dbReference>
<evidence type="ECO:0000256" key="1">
    <source>
        <dbReference type="ARBA" id="ARBA00022670"/>
    </source>
</evidence>
<dbReference type="Pfam" id="PF00078">
    <property type="entry name" value="RVT_1"/>
    <property type="match status" value="1"/>
</dbReference>
<accession>A0A699Q853</accession>
<keyword evidence="5" id="KW-0255">Endonuclease</keyword>
<dbReference type="InterPro" id="IPR043502">
    <property type="entry name" value="DNA/RNA_pol_sf"/>
</dbReference>
<dbReference type="AlphaFoldDB" id="A0A699Q853"/>
<keyword evidence="3" id="KW-0548">Nucleotidyltransferase</keyword>
<organism evidence="9">
    <name type="scientific">Tanacetum cinerariifolium</name>
    <name type="common">Dalmatian daisy</name>
    <name type="synonym">Chrysanthemum cinerariifolium</name>
    <dbReference type="NCBI Taxonomy" id="118510"/>
    <lineage>
        <taxon>Eukaryota</taxon>
        <taxon>Viridiplantae</taxon>
        <taxon>Streptophyta</taxon>
        <taxon>Embryophyta</taxon>
        <taxon>Tracheophyta</taxon>
        <taxon>Spermatophyta</taxon>
        <taxon>Magnoliopsida</taxon>
        <taxon>eudicotyledons</taxon>
        <taxon>Gunneridae</taxon>
        <taxon>Pentapetalae</taxon>
        <taxon>asterids</taxon>
        <taxon>campanulids</taxon>
        <taxon>Asterales</taxon>
        <taxon>Asteraceae</taxon>
        <taxon>Asteroideae</taxon>
        <taxon>Anthemideae</taxon>
        <taxon>Anthemidinae</taxon>
        <taxon>Tanacetum</taxon>
    </lineage>
</organism>
<dbReference type="Gene3D" id="3.10.10.10">
    <property type="entry name" value="HIV Type 1 Reverse Transcriptase, subunit A, domain 1"/>
    <property type="match status" value="1"/>
</dbReference>
<evidence type="ECO:0000313" key="9">
    <source>
        <dbReference type="EMBL" id="GFC62694.1"/>
    </source>
</evidence>
<feature type="domain" description="Reverse transcriptase" evidence="8">
    <location>
        <begin position="1"/>
        <end position="113"/>
    </location>
</feature>
<dbReference type="InterPro" id="IPR043128">
    <property type="entry name" value="Rev_trsase/Diguanyl_cyclase"/>
</dbReference>
<keyword evidence="2" id="KW-0808">Transferase</keyword>
<dbReference type="FunFam" id="3.30.70.270:FF:000003">
    <property type="entry name" value="Transposon Ty3-G Gag-Pol polyprotein"/>
    <property type="match status" value="1"/>
</dbReference>
<dbReference type="GO" id="GO:0004519">
    <property type="term" value="F:endonuclease activity"/>
    <property type="evidence" value="ECO:0007669"/>
    <property type="project" value="UniProtKB-KW"/>
</dbReference>
<evidence type="ECO:0000256" key="6">
    <source>
        <dbReference type="ARBA" id="ARBA00022801"/>
    </source>
</evidence>
<keyword evidence="4" id="KW-0540">Nuclease</keyword>
<feature type="non-terminal residue" evidence="9">
    <location>
        <position position="317"/>
    </location>
</feature>
<evidence type="ECO:0000256" key="4">
    <source>
        <dbReference type="ARBA" id="ARBA00022722"/>
    </source>
</evidence>
<evidence type="ECO:0000259" key="8">
    <source>
        <dbReference type="PROSITE" id="PS50878"/>
    </source>
</evidence>
<sequence length="317" mass="36503">LRSGYHQIRVAKKDIHKTAFRTTDGHYEFLVMPFGLTNAPSTFQSAMNDLFRSVLRKFVLVFFDDILIYSASKEDHYAHLQFVFQTLKDHQFHAKASKCVFAVTDISFLGHRISGIGVSPEPEKIISIQQWPKPNSFTTLRAFLGITGYYRRFVPQYAHIATPLTDLLKAKEFIWNDKAENAFTTLKTHMQNLITLALPDFSKPFDVTTDASGYAIGAVLSQNNRPIAFFSKKLCPTMQAQSIYTKELYAITESVRKWRQYLLGSHFRIYTDHHSLKHMLTQTIHTPEQQKWITKLLGYDFEIHFKPGKENTVADAL</sequence>
<evidence type="ECO:0000256" key="7">
    <source>
        <dbReference type="ARBA" id="ARBA00022918"/>
    </source>
</evidence>
<gene>
    <name evidence="9" type="ORF">Tci_834664</name>
</gene>
<dbReference type="FunFam" id="3.30.70.270:FF:000020">
    <property type="entry name" value="Transposon Tf2-6 polyprotein-like Protein"/>
    <property type="match status" value="1"/>
</dbReference>
<evidence type="ECO:0000256" key="3">
    <source>
        <dbReference type="ARBA" id="ARBA00022695"/>
    </source>
</evidence>
<comment type="caution">
    <text evidence="9">The sequence shown here is derived from an EMBL/GenBank/DDBJ whole genome shotgun (WGS) entry which is preliminary data.</text>
</comment>
<dbReference type="GO" id="GO:0006508">
    <property type="term" value="P:proteolysis"/>
    <property type="evidence" value="ECO:0007669"/>
    <property type="project" value="UniProtKB-KW"/>
</dbReference>
<dbReference type="CDD" id="cd01647">
    <property type="entry name" value="RT_LTR"/>
    <property type="match status" value="1"/>
</dbReference>
<dbReference type="CDD" id="cd09274">
    <property type="entry name" value="RNase_HI_RT_Ty3"/>
    <property type="match status" value="1"/>
</dbReference>
<dbReference type="FunFam" id="3.10.10.10:FF:000007">
    <property type="entry name" value="Retrovirus-related Pol polyprotein from transposon 17.6-like Protein"/>
    <property type="match status" value="1"/>
</dbReference>
<dbReference type="InterPro" id="IPR000477">
    <property type="entry name" value="RT_dom"/>
</dbReference>
<dbReference type="InterPro" id="IPR041373">
    <property type="entry name" value="RT_RNaseH"/>
</dbReference>
<evidence type="ECO:0000256" key="2">
    <source>
        <dbReference type="ARBA" id="ARBA00022679"/>
    </source>
</evidence>
<dbReference type="Pfam" id="PF17917">
    <property type="entry name" value="RT_RNaseH"/>
    <property type="match status" value="1"/>
</dbReference>
<keyword evidence="7" id="KW-0695">RNA-directed DNA polymerase</keyword>
<reference evidence="9" key="1">
    <citation type="journal article" date="2019" name="Sci. Rep.">
        <title>Draft genome of Tanacetum cinerariifolium, the natural source of mosquito coil.</title>
        <authorList>
            <person name="Yamashiro T."/>
            <person name="Shiraishi A."/>
            <person name="Satake H."/>
            <person name="Nakayama K."/>
        </authorList>
    </citation>
    <scope>NUCLEOTIDE SEQUENCE</scope>
</reference>
<dbReference type="PROSITE" id="PS50878">
    <property type="entry name" value="RT_POL"/>
    <property type="match status" value="1"/>
</dbReference>
<dbReference type="PANTHER" id="PTHR37984:SF5">
    <property type="entry name" value="PROTEIN NYNRIN-LIKE"/>
    <property type="match status" value="1"/>
</dbReference>
<keyword evidence="1" id="KW-0645">Protease</keyword>
<dbReference type="SUPFAM" id="SSF56672">
    <property type="entry name" value="DNA/RNA polymerases"/>
    <property type="match status" value="1"/>
</dbReference>
<dbReference type="InterPro" id="IPR050951">
    <property type="entry name" value="Retrovirus_Pol_polyprotein"/>
</dbReference>
<dbReference type="GO" id="GO:0003964">
    <property type="term" value="F:RNA-directed DNA polymerase activity"/>
    <property type="evidence" value="ECO:0007669"/>
    <property type="project" value="UniProtKB-KW"/>
</dbReference>
<dbReference type="PANTHER" id="PTHR37984">
    <property type="entry name" value="PROTEIN CBG26694"/>
    <property type="match status" value="1"/>
</dbReference>
<feature type="non-terminal residue" evidence="9">
    <location>
        <position position="1"/>
    </location>
</feature>
<dbReference type="EMBL" id="BKCJ010994922">
    <property type="protein sequence ID" value="GFC62694.1"/>
    <property type="molecule type" value="Genomic_DNA"/>
</dbReference>